<sequence length="589" mass="60776">MLRRILSSLAIPLLLSACSTAPLTPPATASAGDPSSTAPDVSDAGQAVVSAADPRAAEAGAAILRAGGSATDAAIATMLALNVVEPQSSGIGGGGFYVRGTAEGEVETIDGRETAPAGADPQWFLDESGTPLPFPEAVLTGLSIGVPGNLRLAALAHEKHGQLPWADLFAPAITLARDGFTVTPRLHGYLERVKDRAANDPAGVALYYQADGSAIPAGSTLRNPDLAETLTRIAQAGADSFYEGPHGQALAEKIASVTPRRLGEAGAESGAMVAADIAGYEAKARTPVCGTYRLYRICGMGPPSSGATTVYAVLKQLERFDLAAMGPNSPVFWHVFADSQRIAYADRELYLADSDFVDVPVAGLTDANYLTRRGLLIDPKHALTKVEAGHPAGAAISRADGDEPVENGTSHFVVIDDDGNAVSYTSTVEGPFGSGHMFGGFFLNNELTDFSFSPEKDGKSVANRVEGGKRPRSSMSPSVVYDPQGKMVLVVGAAGGGTIPVQVAKAIIGVIDFNLSVESAIALPGLYAPGDTVYIEPGTALTAMQADLEAMGHTVAARSMPFKANAAQRVDGEWVGAADPRSEGAVAHP</sequence>
<dbReference type="InterPro" id="IPR029055">
    <property type="entry name" value="Ntn_hydrolases_N"/>
</dbReference>
<feature type="binding site" evidence="10">
    <location>
        <position position="496"/>
    </location>
    <ligand>
        <name>L-glutamate</name>
        <dbReference type="ChEBI" id="CHEBI:29985"/>
    </ligand>
</feature>
<dbReference type="EMBL" id="WTYT01000003">
    <property type="protein sequence ID" value="MXO65603.1"/>
    <property type="molecule type" value="Genomic_DNA"/>
</dbReference>
<dbReference type="EC" id="2.3.2.2" evidence="11"/>
<evidence type="ECO:0000313" key="14">
    <source>
        <dbReference type="EMBL" id="MXO65603.1"/>
    </source>
</evidence>
<evidence type="ECO:0000256" key="4">
    <source>
        <dbReference type="ARBA" id="ARBA00022679"/>
    </source>
</evidence>
<dbReference type="EC" id="3.4.19.13" evidence="11"/>
<feature type="binding site" evidence="10">
    <location>
        <position position="449"/>
    </location>
    <ligand>
        <name>L-glutamate</name>
        <dbReference type="ChEBI" id="CHEBI:29985"/>
    </ligand>
</feature>
<keyword evidence="6 11" id="KW-0865">Zymogen</keyword>
<dbReference type="GO" id="GO:0006751">
    <property type="term" value="P:glutathione catabolic process"/>
    <property type="evidence" value="ECO:0007669"/>
    <property type="project" value="UniProtKB-UniRule"/>
</dbReference>
<evidence type="ECO:0000256" key="9">
    <source>
        <dbReference type="PIRSR" id="PIRSR600101-1"/>
    </source>
</evidence>
<evidence type="ECO:0000313" key="15">
    <source>
        <dbReference type="Proteomes" id="UP000438476"/>
    </source>
</evidence>
<feature type="chain" id="PRO_5026348189" description="Glutathione hydrolase proenzyme" evidence="13">
    <location>
        <begin position="22"/>
        <end position="589"/>
    </location>
</feature>
<gene>
    <name evidence="14" type="primary">ggt</name>
    <name evidence="14" type="ORF">GRI91_07540</name>
</gene>
<keyword evidence="4 11" id="KW-0808">Transferase</keyword>
<proteinExistence type="inferred from homology"/>
<dbReference type="Proteomes" id="UP000438476">
    <property type="component" value="Unassembled WGS sequence"/>
</dbReference>
<dbReference type="UniPathway" id="UPA00204"/>
<evidence type="ECO:0000256" key="10">
    <source>
        <dbReference type="PIRSR" id="PIRSR600101-2"/>
    </source>
</evidence>
<evidence type="ECO:0000256" key="6">
    <source>
        <dbReference type="ARBA" id="ARBA00023145"/>
    </source>
</evidence>
<evidence type="ECO:0000256" key="5">
    <source>
        <dbReference type="ARBA" id="ARBA00022801"/>
    </source>
</evidence>
<dbReference type="InterPro" id="IPR043138">
    <property type="entry name" value="GGT_lsub"/>
</dbReference>
<comment type="pathway">
    <text evidence="11">Sulfur metabolism; glutathione metabolism.</text>
</comment>
<evidence type="ECO:0000256" key="13">
    <source>
        <dbReference type="SAM" id="SignalP"/>
    </source>
</evidence>
<name>A0A6I4T6H2_9SPHN</name>
<dbReference type="GO" id="GO:0006750">
    <property type="term" value="P:glutathione biosynthetic process"/>
    <property type="evidence" value="ECO:0007669"/>
    <property type="project" value="UniProtKB-KW"/>
</dbReference>
<keyword evidence="15" id="KW-1185">Reference proteome</keyword>
<feature type="signal peptide" evidence="13">
    <location>
        <begin position="1"/>
        <end position="21"/>
    </location>
</feature>
<dbReference type="AlphaFoldDB" id="A0A6I4T6H2"/>
<dbReference type="InterPro" id="IPR051792">
    <property type="entry name" value="GGT_bact"/>
</dbReference>
<feature type="binding site" evidence="10">
    <location>
        <begin position="473"/>
        <end position="474"/>
    </location>
    <ligand>
        <name>L-glutamate</name>
        <dbReference type="ChEBI" id="CHEBI:29985"/>
    </ligand>
</feature>
<feature type="region of interest" description="Disordered" evidence="12">
    <location>
        <begin position="25"/>
        <end position="49"/>
    </location>
</feature>
<dbReference type="NCBIfam" id="TIGR00066">
    <property type="entry name" value="g_glut_trans"/>
    <property type="match status" value="1"/>
</dbReference>
<evidence type="ECO:0000256" key="3">
    <source>
        <dbReference type="ARBA" id="ARBA00009381"/>
    </source>
</evidence>
<dbReference type="PANTHER" id="PTHR43199">
    <property type="entry name" value="GLUTATHIONE HYDROLASE"/>
    <property type="match status" value="1"/>
</dbReference>
<evidence type="ECO:0000256" key="7">
    <source>
        <dbReference type="ARBA" id="ARBA00023315"/>
    </source>
</evidence>
<dbReference type="PROSITE" id="PS51257">
    <property type="entry name" value="PROKAR_LIPOPROTEIN"/>
    <property type="match status" value="1"/>
</dbReference>
<feature type="region of interest" description="Disordered" evidence="12">
    <location>
        <begin position="454"/>
        <end position="477"/>
    </location>
</feature>
<accession>A0A6I4T6H2</accession>
<keyword evidence="13" id="KW-0732">Signal</keyword>
<keyword evidence="11" id="KW-0317">Glutathione biosynthesis</keyword>
<dbReference type="PRINTS" id="PR01210">
    <property type="entry name" value="GGTRANSPTASE"/>
</dbReference>
<dbReference type="Gene3D" id="1.10.246.130">
    <property type="match status" value="1"/>
</dbReference>
<evidence type="ECO:0000256" key="1">
    <source>
        <dbReference type="ARBA" id="ARBA00001049"/>
    </source>
</evidence>
<dbReference type="InterPro" id="IPR043137">
    <property type="entry name" value="GGT_ssub_C"/>
</dbReference>
<organism evidence="14 15">
    <name type="scientific">Altericroceibacterium endophyticum</name>
    <dbReference type="NCBI Taxonomy" id="1808508"/>
    <lineage>
        <taxon>Bacteria</taxon>
        <taxon>Pseudomonadati</taxon>
        <taxon>Pseudomonadota</taxon>
        <taxon>Alphaproteobacteria</taxon>
        <taxon>Sphingomonadales</taxon>
        <taxon>Erythrobacteraceae</taxon>
        <taxon>Altericroceibacterium</taxon>
    </lineage>
</organism>
<keyword evidence="7 11" id="KW-0012">Acyltransferase</keyword>
<dbReference type="SUPFAM" id="SSF56235">
    <property type="entry name" value="N-terminal nucleophile aminohydrolases (Ntn hydrolases)"/>
    <property type="match status" value="1"/>
</dbReference>
<feature type="active site" description="Nucleophile" evidence="9">
    <location>
        <position position="409"/>
    </location>
</feature>
<keyword evidence="5 11" id="KW-0378">Hydrolase</keyword>
<comment type="subunit">
    <text evidence="11">This enzyme consists of two polypeptide chains, which are synthesized in precursor form from a single polypeptide.</text>
</comment>
<comment type="PTM">
    <text evidence="11">Cleaved by autocatalysis into a large and a small subunit.</text>
</comment>
<evidence type="ECO:0000256" key="12">
    <source>
        <dbReference type="SAM" id="MobiDB-lite"/>
    </source>
</evidence>
<comment type="catalytic activity">
    <reaction evidence="1 11">
        <text>an S-substituted glutathione + H2O = an S-substituted L-cysteinylglycine + L-glutamate</text>
        <dbReference type="Rhea" id="RHEA:59468"/>
        <dbReference type="ChEBI" id="CHEBI:15377"/>
        <dbReference type="ChEBI" id="CHEBI:29985"/>
        <dbReference type="ChEBI" id="CHEBI:90779"/>
        <dbReference type="ChEBI" id="CHEBI:143103"/>
        <dbReference type="EC" id="3.4.19.13"/>
    </reaction>
</comment>
<comment type="catalytic activity">
    <reaction evidence="8 11">
        <text>an N-terminal (5-L-glutamyl)-[peptide] + an alpha-amino acid = 5-L-glutamyl amino acid + an N-terminal L-alpha-aminoacyl-[peptide]</text>
        <dbReference type="Rhea" id="RHEA:23904"/>
        <dbReference type="Rhea" id="RHEA-COMP:9780"/>
        <dbReference type="Rhea" id="RHEA-COMP:9795"/>
        <dbReference type="ChEBI" id="CHEBI:77644"/>
        <dbReference type="ChEBI" id="CHEBI:78597"/>
        <dbReference type="ChEBI" id="CHEBI:78599"/>
        <dbReference type="ChEBI" id="CHEBI:78608"/>
        <dbReference type="EC" id="2.3.2.2"/>
    </reaction>
</comment>
<dbReference type="Gene3D" id="3.60.20.40">
    <property type="match status" value="1"/>
</dbReference>
<comment type="catalytic activity">
    <reaction evidence="2 11">
        <text>glutathione + H2O = L-cysteinylglycine + L-glutamate</text>
        <dbReference type="Rhea" id="RHEA:28807"/>
        <dbReference type="ChEBI" id="CHEBI:15377"/>
        <dbReference type="ChEBI" id="CHEBI:29985"/>
        <dbReference type="ChEBI" id="CHEBI:57925"/>
        <dbReference type="ChEBI" id="CHEBI:61694"/>
        <dbReference type="EC" id="3.4.19.13"/>
    </reaction>
</comment>
<dbReference type="PANTHER" id="PTHR43199:SF1">
    <property type="entry name" value="GLUTATHIONE HYDROLASE PROENZYME"/>
    <property type="match status" value="1"/>
</dbReference>
<evidence type="ECO:0000256" key="2">
    <source>
        <dbReference type="ARBA" id="ARBA00001089"/>
    </source>
</evidence>
<comment type="caution">
    <text evidence="14">The sequence shown here is derived from an EMBL/GenBank/DDBJ whole genome shotgun (WGS) entry which is preliminary data.</text>
</comment>
<dbReference type="GO" id="GO:0036374">
    <property type="term" value="F:glutathione hydrolase activity"/>
    <property type="evidence" value="ECO:0007669"/>
    <property type="project" value="UniProtKB-UniRule"/>
</dbReference>
<dbReference type="RefSeq" id="WP_160736059.1">
    <property type="nucleotide sequence ID" value="NZ_WTYT01000003.1"/>
</dbReference>
<reference evidence="14 15" key="1">
    <citation type="submission" date="2019-12" db="EMBL/GenBank/DDBJ databases">
        <title>Genomic-based taxomic classification of the family Erythrobacteraceae.</title>
        <authorList>
            <person name="Xu L."/>
        </authorList>
    </citation>
    <scope>NUCLEOTIDE SEQUENCE [LARGE SCALE GENOMIC DNA]</scope>
    <source>
        <strain evidence="14 15">LMG 29518</strain>
    </source>
</reference>
<feature type="binding site" evidence="10">
    <location>
        <position position="112"/>
    </location>
    <ligand>
        <name>L-glutamate</name>
        <dbReference type="ChEBI" id="CHEBI:29985"/>
    </ligand>
</feature>
<protein>
    <recommendedName>
        <fullName evidence="11">Glutathione hydrolase proenzyme</fullName>
        <ecNumber evidence="11">2.3.2.2</ecNumber>
        <ecNumber evidence="11">3.4.19.13</ecNumber>
    </recommendedName>
    <component>
        <recommendedName>
            <fullName evidence="11">Glutathione hydrolase large chain</fullName>
        </recommendedName>
    </component>
    <component>
        <recommendedName>
            <fullName evidence="11">Glutathione hydrolase small chain</fullName>
        </recommendedName>
    </component>
</protein>
<dbReference type="GO" id="GO:0103068">
    <property type="term" value="F:leukotriene C4 gamma-glutamyl transferase activity"/>
    <property type="evidence" value="ECO:0007669"/>
    <property type="project" value="UniProtKB-EC"/>
</dbReference>
<dbReference type="OrthoDB" id="9781342at2"/>
<dbReference type="Pfam" id="PF01019">
    <property type="entry name" value="G_glu_transpept"/>
    <property type="match status" value="1"/>
</dbReference>
<comment type="similarity">
    <text evidence="3 11">Belongs to the gamma-glutamyltransferase family.</text>
</comment>
<dbReference type="InterPro" id="IPR000101">
    <property type="entry name" value="GGT_peptidase"/>
</dbReference>
<evidence type="ECO:0000256" key="11">
    <source>
        <dbReference type="RuleBase" id="RU368036"/>
    </source>
</evidence>
<evidence type="ECO:0000256" key="8">
    <source>
        <dbReference type="ARBA" id="ARBA00047417"/>
    </source>
</evidence>